<dbReference type="Proteomes" id="UP001057375">
    <property type="component" value="Unassembled WGS sequence"/>
</dbReference>
<comment type="caution">
    <text evidence="2">The sequence shown here is derived from an EMBL/GenBank/DDBJ whole genome shotgun (WGS) entry which is preliminary data.</text>
</comment>
<keyword evidence="1" id="KW-0812">Transmembrane</keyword>
<feature type="transmembrane region" description="Helical" evidence="1">
    <location>
        <begin position="17"/>
        <end position="34"/>
    </location>
</feature>
<protein>
    <recommendedName>
        <fullName evidence="4">Twin transmembrane helix small protein</fullName>
    </recommendedName>
</protein>
<sequence>RGQSGGAFMNGMPQSRVTLALVALAVLVIVAWLLSR</sequence>
<proteinExistence type="predicted"/>
<gene>
    <name evidence="2" type="ORF">ADUPG1_002072</name>
</gene>
<evidence type="ECO:0000313" key="3">
    <source>
        <dbReference type="Proteomes" id="UP001057375"/>
    </source>
</evidence>
<keyword evidence="3" id="KW-1185">Reference proteome</keyword>
<organism evidence="2 3">
    <name type="scientific">Aduncisulcus paluster</name>
    <dbReference type="NCBI Taxonomy" id="2918883"/>
    <lineage>
        <taxon>Eukaryota</taxon>
        <taxon>Metamonada</taxon>
        <taxon>Carpediemonas-like organisms</taxon>
        <taxon>Aduncisulcus</taxon>
    </lineage>
</organism>
<feature type="non-terminal residue" evidence="2">
    <location>
        <position position="1"/>
    </location>
</feature>
<keyword evidence="1" id="KW-0472">Membrane</keyword>
<accession>A0ABQ5KJF2</accession>
<evidence type="ECO:0008006" key="4">
    <source>
        <dbReference type="Google" id="ProtNLM"/>
    </source>
</evidence>
<reference evidence="2" key="1">
    <citation type="submission" date="2022-03" db="EMBL/GenBank/DDBJ databases">
        <title>Draft genome sequence of Aduncisulcus paluster, a free-living microaerophilic Fornicata.</title>
        <authorList>
            <person name="Yuyama I."/>
            <person name="Kume K."/>
            <person name="Tamura T."/>
            <person name="Inagaki Y."/>
            <person name="Hashimoto T."/>
        </authorList>
    </citation>
    <scope>NUCLEOTIDE SEQUENCE</scope>
    <source>
        <strain evidence="2">NY0171</strain>
    </source>
</reference>
<dbReference type="EMBL" id="BQXS01002196">
    <property type="protein sequence ID" value="GKT31584.1"/>
    <property type="molecule type" value="Genomic_DNA"/>
</dbReference>
<evidence type="ECO:0000313" key="2">
    <source>
        <dbReference type="EMBL" id="GKT31584.1"/>
    </source>
</evidence>
<keyword evidence="1" id="KW-1133">Transmembrane helix</keyword>
<evidence type="ECO:0000256" key="1">
    <source>
        <dbReference type="SAM" id="Phobius"/>
    </source>
</evidence>
<name>A0ABQ5KJF2_9EUKA</name>